<reference evidence="1" key="2">
    <citation type="submission" date="2023-04" db="EMBL/GenBank/DDBJ databases">
        <authorList>
            <person name="Bu L."/>
            <person name="Lu L."/>
            <person name="Laidemitt M.R."/>
            <person name="Zhang S.M."/>
            <person name="Mutuku M."/>
            <person name="Mkoji G."/>
            <person name="Steinauer M."/>
            <person name="Loker E.S."/>
        </authorList>
    </citation>
    <scope>NUCLEOTIDE SEQUENCE</scope>
    <source>
        <strain evidence="1">KasaAsao</strain>
        <tissue evidence="1">Whole Snail</tissue>
    </source>
</reference>
<protein>
    <submittedName>
        <fullName evidence="1">Uncharacterized protein</fullName>
    </submittedName>
</protein>
<dbReference type="AlphaFoldDB" id="A0AAD8BN65"/>
<comment type="caution">
    <text evidence="1">The sequence shown here is derived from an EMBL/GenBank/DDBJ whole genome shotgun (WGS) entry which is preliminary data.</text>
</comment>
<proteinExistence type="predicted"/>
<evidence type="ECO:0000313" key="1">
    <source>
        <dbReference type="EMBL" id="KAK0057762.1"/>
    </source>
</evidence>
<gene>
    <name evidence="1" type="ORF">Bpfe_012718</name>
</gene>
<dbReference type="Proteomes" id="UP001233172">
    <property type="component" value="Unassembled WGS sequence"/>
</dbReference>
<name>A0AAD8BN65_BIOPF</name>
<dbReference type="EMBL" id="JASAOG010000052">
    <property type="protein sequence ID" value="KAK0057762.1"/>
    <property type="molecule type" value="Genomic_DNA"/>
</dbReference>
<reference evidence="1" key="1">
    <citation type="journal article" date="2023" name="PLoS Negl. Trop. Dis.">
        <title>A genome sequence for Biomphalaria pfeifferi, the major vector snail for the human-infecting parasite Schistosoma mansoni.</title>
        <authorList>
            <person name="Bu L."/>
            <person name="Lu L."/>
            <person name="Laidemitt M.R."/>
            <person name="Zhang S.M."/>
            <person name="Mutuku M."/>
            <person name="Mkoji G."/>
            <person name="Steinauer M."/>
            <person name="Loker E.S."/>
        </authorList>
    </citation>
    <scope>NUCLEOTIDE SEQUENCE</scope>
    <source>
        <strain evidence="1">KasaAsao</strain>
    </source>
</reference>
<accession>A0AAD8BN65</accession>
<evidence type="ECO:0000313" key="2">
    <source>
        <dbReference type="Proteomes" id="UP001233172"/>
    </source>
</evidence>
<sequence length="86" mass="10025">MTSRYGVETIEDYFCSQRSKGCRVNYKERSCIEEEFVGCENYFHTKLREKVSEIFVVMATLVNIVNHAEITALVHHYLQSCSNILL</sequence>
<keyword evidence="2" id="KW-1185">Reference proteome</keyword>
<organism evidence="1 2">
    <name type="scientific">Biomphalaria pfeifferi</name>
    <name type="common">Bloodfluke planorb</name>
    <name type="synonym">Freshwater snail</name>
    <dbReference type="NCBI Taxonomy" id="112525"/>
    <lineage>
        <taxon>Eukaryota</taxon>
        <taxon>Metazoa</taxon>
        <taxon>Spiralia</taxon>
        <taxon>Lophotrochozoa</taxon>
        <taxon>Mollusca</taxon>
        <taxon>Gastropoda</taxon>
        <taxon>Heterobranchia</taxon>
        <taxon>Euthyneura</taxon>
        <taxon>Panpulmonata</taxon>
        <taxon>Hygrophila</taxon>
        <taxon>Lymnaeoidea</taxon>
        <taxon>Planorbidae</taxon>
        <taxon>Biomphalaria</taxon>
    </lineage>
</organism>